<dbReference type="Proteomes" id="UP000798662">
    <property type="component" value="Chromosome 1"/>
</dbReference>
<organism evidence="1 2">
    <name type="scientific">Pyropia yezoensis</name>
    <name type="common">Susabi-nori</name>
    <name type="synonym">Porphyra yezoensis</name>
    <dbReference type="NCBI Taxonomy" id="2788"/>
    <lineage>
        <taxon>Eukaryota</taxon>
        <taxon>Rhodophyta</taxon>
        <taxon>Bangiophyceae</taxon>
        <taxon>Bangiales</taxon>
        <taxon>Bangiaceae</taxon>
        <taxon>Pyropia</taxon>
    </lineage>
</organism>
<evidence type="ECO:0000313" key="2">
    <source>
        <dbReference type="Proteomes" id="UP000798662"/>
    </source>
</evidence>
<comment type="caution">
    <text evidence="1">The sequence shown here is derived from an EMBL/GenBank/DDBJ whole genome shotgun (WGS) entry which is preliminary data.</text>
</comment>
<keyword evidence="2" id="KW-1185">Reference proteome</keyword>
<dbReference type="EMBL" id="CM020618">
    <property type="protein sequence ID" value="KAK1861814.1"/>
    <property type="molecule type" value="Genomic_DNA"/>
</dbReference>
<protein>
    <submittedName>
        <fullName evidence="1">Uncharacterized protein</fullName>
    </submittedName>
</protein>
<evidence type="ECO:0000313" key="1">
    <source>
        <dbReference type="EMBL" id="KAK1861814.1"/>
    </source>
</evidence>
<sequence length="175" mass="16597">MAAASVTVKKSTFHAVAAPCATAAALPPLLAAVAAAHPTARHVAHAARLSPTAARSSDGGEPRGTGGAPLLAALDGARLVGVAVAVARVYGGVKLGVGGLGRAYGEAAAAAVAAGGRVPVVPRSRAASGGGGVMVVDVPDGVLGAFGVAVRDATRGAGRVVPVLEEGGGDDDQGC</sequence>
<gene>
    <name evidence="1" type="ORF">I4F81_004394</name>
</gene>
<proteinExistence type="predicted"/>
<name>A0ACC3BUU2_PYRYE</name>
<accession>A0ACC3BUU2</accession>
<reference evidence="1" key="1">
    <citation type="submission" date="2019-11" db="EMBL/GenBank/DDBJ databases">
        <title>Nori genome reveals adaptations in red seaweeds to the harsh intertidal environment.</title>
        <authorList>
            <person name="Wang D."/>
            <person name="Mao Y."/>
        </authorList>
    </citation>
    <scope>NUCLEOTIDE SEQUENCE</scope>
    <source>
        <tissue evidence="1">Gametophyte</tissue>
    </source>
</reference>